<evidence type="ECO:0000256" key="1">
    <source>
        <dbReference type="ARBA" id="ARBA00002001"/>
    </source>
</evidence>
<proteinExistence type="inferred from homology"/>
<feature type="domain" description="Core Histone H2A/H2B/H3" evidence="5">
    <location>
        <begin position="118"/>
        <end position="182"/>
    </location>
</feature>
<protein>
    <submittedName>
        <fullName evidence="6">Histone H2B.11</fullName>
    </submittedName>
</protein>
<dbReference type="InterPro" id="IPR000558">
    <property type="entry name" value="Histone_H2B"/>
</dbReference>
<evidence type="ECO:0000256" key="3">
    <source>
        <dbReference type="ARBA" id="ARBA00011538"/>
    </source>
</evidence>
<keyword evidence="7" id="KW-1185">Reference proteome</keyword>
<dbReference type="GO" id="GO:0046982">
    <property type="term" value="F:protein heterodimerization activity"/>
    <property type="evidence" value="ECO:0007669"/>
    <property type="project" value="InterPro"/>
</dbReference>
<dbReference type="InterPro" id="IPR009072">
    <property type="entry name" value="Histone-fold"/>
</dbReference>
<dbReference type="EMBL" id="JAUJYO010000006">
    <property type="protein sequence ID" value="KAK1314075.1"/>
    <property type="molecule type" value="Genomic_DNA"/>
</dbReference>
<dbReference type="FunFam" id="1.10.20.10:FF:000043">
    <property type="entry name" value="Histone H2B"/>
    <property type="match status" value="1"/>
</dbReference>
<dbReference type="CDD" id="cd22910">
    <property type="entry name" value="HFD_H2B"/>
    <property type="match status" value="1"/>
</dbReference>
<dbReference type="SUPFAM" id="SSF47113">
    <property type="entry name" value="Histone-fold"/>
    <property type="match status" value="1"/>
</dbReference>
<feature type="region of interest" description="Disordered" evidence="4">
    <location>
        <begin position="72"/>
        <end position="112"/>
    </location>
</feature>
<organism evidence="6 7">
    <name type="scientific">Acorus calamus</name>
    <name type="common">Sweet flag</name>
    <dbReference type="NCBI Taxonomy" id="4465"/>
    <lineage>
        <taxon>Eukaryota</taxon>
        <taxon>Viridiplantae</taxon>
        <taxon>Streptophyta</taxon>
        <taxon>Embryophyta</taxon>
        <taxon>Tracheophyta</taxon>
        <taxon>Spermatophyta</taxon>
        <taxon>Magnoliopsida</taxon>
        <taxon>Liliopsida</taxon>
        <taxon>Acoraceae</taxon>
        <taxon>Acorus</taxon>
    </lineage>
</organism>
<accession>A0AAV9EJY1</accession>
<gene>
    <name evidence="6" type="primary">H2B.11</name>
    <name evidence="6" type="ORF">QJS10_CPA06g00195</name>
</gene>
<evidence type="ECO:0000259" key="5">
    <source>
        <dbReference type="Pfam" id="PF00125"/>
    </source>
</evidence>
<comment type="similarity">
    <text evidence="2">Belongs to the histone H2B family.</text>
</comment>
<dbReference type="InterPro" id="IPR007125">
    <property type="entry name" value="H2A/H2B/H3"/>
</dbReference>
<evidence type="ECO:0000313" key="6">
    <source>
        <dbReference type="EMBL" id="KAK1314075.1"/>
    </source>
</evidence>
<comment type="caution">
    <text evidence="6">The sequence shown here is derived from an EMBL/GenBank/DDBJ whole genome shotgun (WGS) entry which is preliminary data.</text>
</comment>
<dbReference type="PRINTS" id="PR00621">
    <property type="entry name" value="HISTONEH2B"/>
</dbReference>
<dbReference type="GO" id="GO:0005634">
    <property type="term" value="C:nucleus"/>
    <property type="evidence" value="ECO:0007669"/>
    <property type="project" value="UniProtKB-ARBA"/>
</dbReference>
<feature type="compositionally biased region" description="Basic residues" evidence="4">
    <location>
        <begin position="98"/>
        <end position="107"/>
    </location>
</feature>
<dbReference type="PANTHER" id="PTHR23428">
    <property type="entry name" value="HISTONE H2B"/>
    <property type="match status" value="1"/>
</dbReference>
<dbReference type="Pfam" id="PF00125">
    <property type="entry name" value="Histone"/>
    <property type="match status" value="1"/>
</dbReference>
<evidence type="ECO:0000256" key="4">
    <source>
        <dbReference type="SAM" id="MobiDB-lite"/>
    </source>
</evidence>
<dbReference type="Gene3D" id="1.10.20.10">
    <property type="entry name" value="Histone, subunit A"/>
    <property type="match status" value="1"/>
</dbReference>
<dbReference type="GO" id="GO:0000786">
    <property type="term" value="C:nucleosome"/>
    <property type="evidence" value="ECO:0007669"/>
    <property type="project" value="InterPro"/>
</dbReference>
<sequence>MVPKRPRRVVGTLVRTTKKVVRETLNVFVNEDTQQNQVDPTEPTTTKNNNTNNEVLDVFIQEKDQEAPEIIQVSTEKKKSKPPTTTTQQPKEENNMTKKGRKKKKKRGEIGGGGVEGGYKRYVFRVLKQVHPGVGISSRAMTVINGLVNDMFERIAEEAARLSKHARKATITSREIQGAVRLVLPGELGRHAVSEGTKAVSLYMASNRDG</sequence>
<dbReference type="GO" id="GO:0003677">
    <property type="term" value="F:DNA binding"/>
    <property type="evidence" value="ECO:0007669"/>
    <property type="project" value="InterPro"/>
</dbReference>
<dbReference type="AlphaFoldDB" id="A0AAV9EJY1"/>
<evidence type="ECO:0000256" key="2">
    <source>
        <dbReference type="ARBA" id="ARBA00006846"/>
    </source>
</evidence>
<feature type="compositionally biased region" description="Low complexity" evidence="4">
    <location>
        <begin position="40"/>
        <end position="53"/>
    </location>
</feature>
<comment type="function">
    <text evidence="1">Core component of nucleosome. Nucleosomes wrap and compact DNA into chromatin, limiting DNA accessibility to the cellular machineries which require DNA as a template. Histones thereby play a central role in transcription regulation, DNA repair, DNA replication and chromosomal stability. DNA accessibility is regulated via a complex set of post-translational modifications of histones, also called histone code, and nucleosome remodeling.</text>
</comment>
<feature type="region of interest" description="Disordered" evidence="4">
    <location>
        <begin position="31"/>
        <end position="53"/>
    </location>
</feature>
<evidence type="ECO:0000313" key="7">
    <source>
        <dbReference type="Proteomes" id="UP001180020"/>
    </source>
</evidence>
<comment type="subunit">
    <text evidence="3">The nucleosome is a histone octamer containing two molecules each of H2A, H2B, H3 and H4 assembled in one H3-H4 heterotetramer and two H2A-H2B heterodimers. The octamer wraps approximately 147 bp of DNA.</text>
</comment>
<name>A0AAV9EJY1_ACOCL</name>
<reference evidence="6" key="2">
    <citation type="submission" date="2023-06" db="EMBL/GenBank/DDBJ databases">
        <authorList>
            <person name="Ma L."/>
            <person name="Liu K.-W."/>
            <person name="Li Z."/>
            <person name="Hsiao Y.-Y."/>
            <person name="Qi Y."/>
            <person name="Fu T."/>
            <person name="Tang G."/>
            <person name="Zhang D."/>
            <person name="Sun W.-H."/>
            <person name="Liu D.-K."/>
            <person name="Li Y."/>
            <person name="Chen G.-Z."/>
            <person name="Liu X.-D."/>
            <person name="Liao X.-Y."/>
            <person name="Jiang Y.-T."/>
            <person name="Yu X."/>
            <person name="Hao Y."/>
            <person name="Huang J."/>
            <person name="Zhao X.-W."/>
            <person name="Ke S."/>
            <person name="Chen Y.-Y."/>
            <person name="Wu W.-L."/>
            <person name="Hsu J.-L."/>
            <person name="Lin Y.-F."/>
            <person name="Huang M.-D."/>
            <person name="Li C.-Y."/>
            <person name="Huang L."/>
            <person name="Wang Z.-W."/>
            <person name="Zhao X."/>
            <person name="Zhong W.-Y."/>
            <person name="Peng D.-H."/>
            <person name="Ahmad S."/>
            <person name="Lan S."/>
            <person name="Zhang J.-S."/>
            <person name="Tsai W.-C."/>
            <person name="Van De Peer Y."/>
            <person name="Liu Z.-J."/>
        </authorList>
    </citation>
    <scope>NUCLEOTIDE SEQUENCE</scope>
    <source>
        <strain evidence="6">CP</strain>
        <tissue evidence="6">Leaves</tissue>
    </source>
</reference>
<dbReference type="Proteomes" id="UP001180020">
    <property type="component" value="Unassembled WGS sequence"/>
</dbReference>
<dbReference type="GO" id="GO:0030527">
    <property type="term" value="F:structural constituent of chromatin"/>
    <property type="evidence" value="ECO:0007669"/>
    <property type="project" value="InterPro"/>
</dbReference>
<dbReference type="SMART" id="SM00427">
    <property type="entry name" value="H2B"/>
    <property type="match status" value="1"/>
</dbReference>
<reference evidence="6" key="1">
    <citation type="journal article" date="2023" name="Nat. Commun.">
        <title>Diploid and tetraploid genomes of Acorus and the evolution of monocots.</title>
        <authorList>
            <person name="Ma L."/>
            <person name="Liu K.W."/>
            <person name="Li Z."/>
            <person name="Hsiao Y.Y."/>
            <person name="Qi Y."/>
            <person name="Fu T."/>
            <person name="Tang G.D."/>
            <person name="Zhang D."/>
            <person name="Sun W.H."/>
            <person name="Liu D.K."/>
            <person name="Li Y."/>
            <person name="Chen G.Z."/>
            <person name="Liu X.D."/>
            <person name="Liao X.Y."/>
            <person name="Jiang Y.T."/>
            <person name="Yu X."/>
            <person name="Hao Y."/>
            <person name="Huang J."/>
            <person name="Zhao X.W."/>
            <person name="Ke S."/>
            <person name="Chen Y.Y."/>
            <person name="Wu W.L."/>
            <person name="Hsu J.L."/>
            <person name="Lin Y.F."/>
            <person name="Huang M.D."/>
            <person name="Li C.Y."/>
            <person name="Huang L."/>
            <person name="Wang Z.W."/>
            <person name="Zhao X."/>
            <person name="Zhong W.Y."/>
            <person name="Peng D.H."/>
            <person name="Ahmad S."/>
            <person name="Lan S."/>
            <person name="Zhang J.S."/>
            <person name="Tsai W.C."/>
            <person name="Van de Peer Y."/>
            <person name="Liu Z.J."/>
        </authorList>
    </citation>
    <scope>NUCLEOTIDE SEQUENCE</scope>
    <source>
        <strain evidence="6">CP</strain>
    </source>
</reference>